<gene>
    <name evidence="1" type="ORF">PoMZ_03339</name>
</gene>
<accession>A0A4P7N6V3</accession>
<evidence type="ECO:0000313" key="2">
    <source>
        <dbReference type="Proteomes" id="UP000294847"/>
    </source>
</evidence>
<dbReference type="EMBL" id="CP034206">
    <property type="protein sequence ID" value="QBZ58387.1"/>
    <property type="molecule type" value="Genomic_DNA"/>
</dbReference>
<evidence type="ECO:0000313" key="1">
    <source>
        <dbReference type="EMBL" id="QBZ58387.1"/>
    </source>
</evidence>
<dbReference type="Proteomes" id="UP000294847">
    <property type="component" value="Chromosome 3"/>
</dbReference>
<protein>
    <submittedName>
        <fullName evidence="1">Uncharacterized protein</fullName>
    </submittedName>
</protein>
<name>A0A4P7N6V3_PYROR</name>
<reference evidence="1 2" key="1">
    <citation type="journal article" date="2019" name="Mol. Biol. Evol.">
        <title>Blast fungal genomes show frequent chromosomal changes, gene gains and losses, and effector gene turnover.</title>
        <authorList>
            <person name="Gomez Luciano L.B."/>
            <person name="Jason Tsai I."/>
            <person name="Chuma I."/>
            <person name="Tosa Y."/>
            <person name="Chen Y.H."/>
            <person name="Li J.Y."/>
            <person name="Li M.Y."/>
            <person name="Jade Lu M.Y."/>
            <person name="Nakayashiki H."/>
            <person name="Li W.H."/>
        </authorList>
    </citation>
    <scope>NUCLEOTIDE SEQUENCE [LARGE SCALE GENOMIC DNA]</scope>
    <source>
        <strain evidence="1">MZ5-1-6</strain>
    </source>
</reference>
<dbReference type="AlphaFoldDB" id="A0A4P7N6V3"/>
<proteinExistence type="predicted"/>
<sequence length="138" mass="15344">MAIEYKAPHKLSQDEVVTGLASAIKPKRDVIDQNCEGFVLALKALAAAVVTQLFSYIIGKGRKHGYVCTGQIFVFLHIPDNSTTVFYHICVPNLDVLDDNENRLHRITVAQIFAFVLQVVRTAPPPQSWYDAAATFKI</sequence>
<organism evidence="1 2">
    <name type="scientific">Pyricularia oryzae</name>
    <name type="common">Rice blast fungus</name>
    <name type="synonym">Magnaporthe oryzae</name>
    <dbReference type="NCBI Taxonomy" id="318829"/>
    <lineage>
        <taxon>Eukaryota</taxon>
        <taxon>Fungi</taxon>
        <taxon>Dikarya</taxon>
        <taxon>Ascomycota</taxon>
        <taxon>Pezizomycotina</taxon>
        <taxon>Sordariomycetes</taxon>
        <taxon>Sordariomycetidae</taxon>
        <taxon>Magnaporthales</taxon>
        <taxon>Pyriculariaceae</taxon>
        <taxon>Pyricularia</taxon>
    </lineage>
</organism>